<dbReference type="Ensembl" id="ENSSAUT00010002866.1">
    <property type="protein sequence ID" value="ENSSAUP00010002713.1"/>
    <property type="gene ID" value="ENSSAUG00010001336.1"/>
</dbReference>
<dbReference type="GO" id="GO:0007129">
    <property type="term" value="P:homologous chromosome pairing at meiosis"/>
    <property type="evidence" value="ECO:0007669"/>
    <property type="project" value="TreeGrafter"/>
</dbReference>
<dbReference type="GO" id="GO:0005637">
    <property type="term" value="C:nuclear inner membrane"/>
    <property type="evidence" value="ECO:0007669"/>
    <property type="project" value="TreeGrafter"/>
</dbReference>
<name>A0A671TL18_SPAAU</name>
<dbReference type="PANTHER" id="PTHR35824:SF1">
    <property type="entry name" value="MEMBRANE-ANCHORED JUNCTION PROTEIN"/>
    <property type="match status" value="1"/>
</dbReference>
<dbReference type="AlphaFoldDB" id="A0A671TL18"/>
<keyword evidence="2" id="KW-1185">Reference proteome</keyword>
<dbReference type="InParanoid" id="A0A671TL18"/>
<reference evidence="1" key="3">
    <citation type="submission" date="2025-09" db="UniProtKB">
        <authorList>
            <consortium name="Ensembl"/>
        </authorList>
    </citation>
    <scope>IDENTIFICATION</scope>
</reference>
<evidence type="ECO:0000313" key="2">
    <source>
        <dbReference type="Proteomes" id="UP000472265"/>
    </source>
</evidence>
<accession>A0A671TL18</accession>
<protein>
    <submittedName>
        <fullName evidence="1">Uncharacterized protein</fullName>
    </submittedName>
</protein>
<organism evidence="1 2">
    <name type="scientific">Sparus aurata</name>
    <name type="common">Gilthead sea bream</name>
    <dbReference type="NCBI Taxonomy" id="8175"/>
    <lineage>
        <taxon>Eukaryota</taxon>
        <taxon>Metazoa</taxon>
        <taxon>Chordata</taxon>
        <taxon>Craniata</taxon>
        <taxon>Vertebrata</taxon>
        <taxon>Euteleostomi</taxon>
        <taxon>Actinopterygii</taxon>
        <taxon>Neopterygii</taxon>
        <taxon>Teleostei</taxon>
        <taxon>Neoteleostei</taxon>
        <taxon>Acanthomorphata</taxon>
        <taxon>Eupercaria</taxon>
        <taxon>Spariformes</taxon>
        <taxon>Sparidae</taxon>
        <taxon>Sparus</taxon>
    </lineage>
</organism>
<dbReference type="GeneTree" id="ENSGT00940000168662"/>
<evidence type="ECO:0000313" key="1">
    <source>
        <dbReference type="Ensembl" id="ENSSAUP00010002713.1"/>
    </source>
</evidence>
<sequence>MTLQTFIRAGRLIYQVKIRGGSSYSREEVMGGSCFDQELEDIIRTVLGNLDSLQPFSSAHFNVFPYKKQWEGGSNVLCQQYERKLRVYPFILHLYLERNMQNSEEEHTFTACSGKSSAEQFSPVSFCSVTHITLSSKVIKCYQEFKLSKEQNIPFITKVSFTTGCCIGLFHNVHLQMCEYKITHSIHTTPCIIDSSLLCVPAEGGCRADPVCL</sequence>
<dbReference type="Proteomes" id="UP000472265">
    <property type="component" value="Chromosome 10"/>
</dbReference>
<dbReference type="GO" id="GO:0070197">
    <property type="term" value="P:meiotic attachment of telomere to nuclear envelope"/>
    <property type="evidence" value="ECO:0007669"/>
    <property type="project" value="TreeGrafter"/>
</dbReference>
<dbReference type="PANTHER" id="PTHR35824">
    <property type="entry name" value="MEMBRANE-ANCHORED JUNCTION PROTEIN MAJIN"/>
    <property type="match status" value="1"/>
</dbReference>
<proteinExistence type="predicted"/>
<reference evidence="1" key="1">
    <citation type="submission" date="2021-04" db="EMBL/GenBank/DDBJ databases">
        <authorList>
            <consortium name="Wellcome Sanger Institute Data Sharing"/>
        </authorList>
    </citation>
    <scope>NUCLEOTIDE SEQUENCE [LARGE SCALE GENOMIC DNA]</scope>
</reference>
<dbReference type="GO" id="GO:0003677">
    <property type="term" value="F:DNA binding"/>
    <property type="evidence" value="ECO:0007669"/>
    <property type="project" value="InterPro"/>
</dbReference>
<reference evidence="1" key="2">
    <citation type="submission" date="2025-08" db="UniProtKB">
        <authorList>
            <consortium name="Ensembl"/>
        </authorList>
    </citation>
    <scope>IDENTIFICATION</scope>
</reference>
<dbReference type="InterPro" id="IPR027816">
    <property type="entry name" value="MAJIN"/>
</dbReference>
<dbReference type="Pfam" id="PF15077">
    <property type="entry name" value="MAJIN"/>
    <property type="match status" value="1"/>
</dbReference>